<dbReference type="Proteomes" id="UP001236652">
    <property type="component" value="Chromosome"/>
</dbReference>
<accession>A0ABY8V2L0</accession>
<organism evidence="1 2">
    <name type="scientific">Pontibacillus chungwhensis</name>
    <dbReference type="NCBI Taxonomy" id="265426"/>
    <lineage>
        <taxon>Bacteria</taxon>
        <taxon>Bacillati</taxon>
        <taxon>Bacillota</taxon>
        <taxon>Bacilli</taxon>
        <taxon>Bacillales</taxon>
        <taxon>Bacillaceae</taxon>
        <taxon>Pontibacillus</taxon>
    </lineage>
</organism>
<dbReference type="RefSeq" id="WP_231417568.1">
    <property type="nucleotide sequence ID" value="NZ_CP126446.1"/>
</dbReference>
<evidence type="ECO:0000313" key="2">
    <source>
        <dbReference type="Proteomes" id="UP001236652"/>
    </source>
</evidence>
<dbReference type="Pfam" id="PF10720">
    <property type="entry name" value="DUF2515"/>
    <property type="match status" value="1"/>
</dbReference>
<evidence type="ECO:0000313" key="1">
    <source>
        <dbReference type="EMBL" id="WIG00192.1"/>
    </source>
</evidence>
<name>A0ABY8V2L0_9BACI</name>
<reference evidence="1 2" key="1">
    <citation type="submission" date="2023-05" db="EMBL/GenBank/DDBJ databases">
        <title>Comparative genomics reveals the evidence of polycyclic aromatic hydrocarbons degradation in moderately halophilic genus Pontibacillus.</title>
        <authorList>
            <person name="Yang H."/>
            <person name="Qian Z."/>
        </authorList>
    </citation>
    <scope>NUCLEOTIDE SEQUENCE [LARGE SCALE GENOMIC DNA]</scope>
    <source>
        <strain evidence="2">HN14</strain>
    </source>
</reference>
<dbReference type="EMBL" id="CP126446">
    <property type="protein sequence ID" value="WIG00192.1"/>
    <property type="molecule type" value="Genomic_DNA"/>
</dbReference>
<sequence length="313" mass="37593">MTTPAFIRFILNETKEGNKDNISRSKCYQNFYMDNREIHWAFLASMVSRNAGWNMTDLNVYPMRGLLHEDVRKQLFLTFERANWLIFSDAYPQLLLYKKSKECGEPLFHYLSLLGVSRFMIHEWTHFWHNRDKVRLVKALIINEQNVIQKPIIQHPFFKKKVFHQVPYLSQDFFHLSAVLFPTTKGNLYGASVHDFTQLTKRISLGKKLYGLLFHPNFYPLFHQFAVQTEPIGSRMEYEQYFLMPMSKTPMLRTMYPIIEHKDNIRQDWYISGRSVKKKWWKEEHYKMGADVSHRFYAKKYALLAYQQLKHPQ</sequence>
<keyword evidence="2" id="KW-1185">Reference proteome</keyword>
<dbReference type="InterPro" id="IPR019658">
    <property type="entry name" value="DUF2515"/>
</dbReference>
<protein>
    <submittedName>
        <fullName evidence="1">DUF2515 family protein</fullName>
    </submittedName>
</protein>
<gene>
    <name evidence="1" type="ORF">QNI29_11350</name>
</gene>
<proteinExistence type="predicted"/>